<dbReference type="PANTHER" id="PTHR48228">
    <property type="entry name" value="SUCCINYL-COA--D-CITRAMALATE COA-TRANSFERASE"/>
    <property type="match status" value="1"/>
</dbReference>
<keyword evidence="3" id="KW-1185">Reference proteome</keyword>
<dbReference type="RefSeq" id="WP_102113985.1">
    <property type="nucleotide sequence ID" value="NZ_BMGN01000007.1"/>
</dbReference>
<protein>
    <submittedName>
        <fullName evidence="2">Uncharacterized protein</fullName>
    </submittedName>
</protein>
<dbReference type="InterPro" id="IPR023606">
    <property type="entry name" value="CoA-Trfase_III_dom_1_sf"/>
</dbReference>
<dbReference type="SUPFAM" id="SSF89796">
    <property type="entry name" value="CoA-transferase family III (CaiB/BaiF)"/>
    <property type="match status" value="1"/>
</dbReference>
<sequence>MNGPLSGLNVVDFSKFLPGPYCSWMLGNLGADIIRVENPRELAKQAQVFGWDKLDDDARADLRARDIYARNKRSLVIDPGHADARPVIEALVAKADILVEDYRPGVMESMGYGAAAMLELNPGLVYASVTLCGQTGPYRDKPGHDPVALAIAGALSRIGEDPARPSFPGVPVADLLSGSNAVIGILSAIIARGVTGRGQHVDVAMSDASLALIASTISRNPDLSKVPGRGKRRADSGIWETADGRFITTTDMEPRYWQRFCVAMGRPDFAPLQMDISRRGEIADALAAIFRSKTLAEWLEILAAADTQFAPVHDLPDALSDPHNRSRGMVFEVPLPGGGTAPHIGLPIRLSDTPAATPRPAAPAGGDSDTILAGIGLSPTDIQSLRDKGALYARQGSRA</sequence>
<gene>
    <name evidence="2" type="ORF">C0V82_18965</name>
</gene>
<dbReference type="PANTHER" id="PTHR48228:SF5">
    <property type="entry name" value="ALPHA-METHYLACYL-COA RACEMASE"/>
    <property type="match status" value="1"/>
</dbReference>
<dbReference type="OrthoDB" id="9781472at2"/>
<dbReference type="Gene3D" id="3.30.1540.10">
    <property type="entry name" value="formyl-coa transferase, domain 3"/>
    <property type="match status" value="1"/>
</dbReference>
<dbReference type="InterPro" id="IPR003673">
    <property type="entry name" value="CoA-Trfase_fam_III"/>
</dbReference>
<evidence type="ECO:0000313" key="2">
    <source>
        <dbReference type="EMBL" id="AUN32447.1"/>
    </source>
</evidence>
<feature type="compositionally biased region" description="Low complexity" evidence="1">
    <location>
        <begin position="353"/>
        <end position="364"/>
    </location>
</feature>
<dbReference type="AlphaFoldDB" id="A0A2K9NH87"/>
<dbReference type="InterPro" id="IPR044855">
    <property type="entry name" value="CoA-Trfase_III_dom3_sf"/>
</dbReference>
<dbReference type="GO" id="GO:0003824">
    <property type="term" value="F:catalytic activity"/>
    <property type="evidence" value="ECO:0007669"/>
    <property type="project" value="InterPro"/>
</dbReference>
<evidence type="ECO:0000313" key="3">
    <source>
        <dbReference type="Proteomes" id="UP000234752"/>
    </source>
</evidence>
<evidence type="ECO:0000256" key="1">
    <source>
        <dbReference type="SAM" id="MobiDB-lite"/>
    </source>
</evidence>
<proteinExistence type="predicted"/>
<dbReference type="Proteomes" id="UP000234752">
    <property type="component" value="Chromosome eg_2"/>
</dbReference>
<dbReference type="InterPro" id="IPR050509">
    <property type="entry name" value="CoA-transferase_III"/>
</dbReference>
<organism evidence="2 3">
    <name type="scientific">Niveispirillum cyanobacteriorum</name>
    <dbReference type="NCBI Taxonomy" id="1612173"/>
    <lineage>
        <taxon>Bacteria</taxon>
        <taxon>Pseudomonadati</taxon>
        <taxon>Pseudomonadota</taxon>
        <taxon>Alphaproteobacteria</taxon>
        <taxon>Rhodospirillales</taxon>
        <taxon>Azospirillaceae</taxon>
        <taxon>Niveispirillum</taxon>
    </lineage>
</organism>
<name>A0A2K9NH87_9PROT</name>
<dbReference type="Pfam" id="PF02515">
    <property type="entry name" value="CoA_transf_3"/>
    <property type="match status" value="1"/>
</dbReference>
<feature type="region of interest" description="Disordered" evidence="1">
    <location>
        <begin position="350"/>
        <end position="372"/>
    </location>
</feature>
<accession>A0A2K9NH87</accession>
<dbReference type="KEGG" id="ncb:C0V82_18965"/>
<dbReference type="EMBL" id="CP025612">
    <property type="protein sequence ID" value="AUN32447.1"/>
    <property type="molecule type" value="Genomic_DNA"/>
</dbReference>
<dbReference type="Gene3D" id="3.40.50.10540">
    <property type="entry name" value="Crotonobetainyl-coa:carnitine coa-transferase, domain 1"/>
    <property type="match status" value="1"/>
</dbReference>
<reference evidence="2 3" key="1">
    <citation type="submission" date="2017-12" db="EMBL/GenBank/DDBJ databases">
        <title>Genomes of bacteria within cyanobacterial aggregates.</title>
        <authorList>
            <person name="Cai H."/>
        </authorList>
    </citation>
    <scope>NUCLEOTIDE SEQUENCE [LARGE SCALE GENOMIC DNA]</scope>
    <source>
        <strain evidence="2 3">TH16</strain>
    </source>
</reference>